<evidence type="ECO:0000313" key="3">
    <source>
        <dbReference type="Proteomes" id="UP000734823"/>
    </source>
</evidence>
<gene>
    <name evidence="2" type="ORF">GPZ80_29835</name>
</gene>
<name>A0ABR7LFK1_9PSEU</name>
<evidence type="ECO:0000256" key="1">
    <source>
        <dbReference type="SAM" id="MobiDB-lite"/>
    </source>
</evidence>
<organism evidence="2 3">
    <name type="scientific">Actinokineospora xionganensis</name>
    <dbReference type="NCBI Taxonomy" id="2684470"/>
    <lineage>
        <taxon>Bacteria</taxon>
        <taxon>Bacillati</taxon>
        <taxon>Actinomycetota</taxon>
        <taxon>Actinomycetes</taxon>
        <taxon>Pseudonocardiales</taxon>
        <taxon>Pseudonocardiaceae</taxon>
        <taxon>Actinokineospora</taxon>
    </lineage>
</organism>
<dbReference type="Proteomes" id="UP000734823">
    <property type="component" value="Unassembled WGS sequence"/>
</dbReference>
<evidence type="ECO:0000313" key="2">
    <source>
        <dbReference type="EMBL" id="MBC6451368.1"/>
    </source>
</evidence>
<reference evidence="2 3" key="1">
    <citation type="submission" date="2020-06" db="EMBL/GenBank/DDBJ databases">
        <title>Actinokineospora xiongansis sp. nov., isolated from soil of Baiyangdian.</title>
        <authorList>
            <person name="Zhang X."/>
        </authorList>
    </citation>
    <scope>NUCLEOTIDE SEQUENCE [LARGE SCALE GENOMIC DNA]</scope>
    <source>
        <strain evidence="2 3">HBU206404</strain>
    </source>
</reference>
<sequence length="103" mass="10445">MNVNDVGAAVTSAHTDPACTRSLRGPNTPGSTQIHVFSPTITDERPSRRRTSGECRATGAGIVNREYASCASCPGVGNAAATGTAPPEGSALAQPNATPSHTR</sequence>
<proteinExistence type="predicted"/>
<protein>
    <submittedName>
        <fullName evidence="2">Uncharacterized protein</fullName>
    </submittedName>
</protein>
<feature type="compositionally biased region" description="Polar residues" evidence="1">
    <location>
        <begin position="93"/>
        <end position="103"/>
    </location>
</feature>
<feature type="compositionally biased region" description="Polar residues" evidence="1">
    <location>
        <begin position="28"/>
        <end position="41"/>
    </location>
</feature>
<feature type="region of interest" description="Disordered" evidence="1">
    <location>
        <begin position="1"/>
        <end position="54"/>
    </location>
</feature>
<comment type="caution">
    <text evidence="2">The sequence shown here is derived from an EMBL/GenBank/DDBJ whole genome shotgun (WGS) entry which is preliminary data.</text>
</comment>
<dbReference type="EMBL" id="JABVED010000028">
    <property type="protein sequence ID" value="MBC6451368.1"/>
    <property type="molecule type" value="Genomic_DNA"/>
</dbReference>
<feature type="region of interest" description="Disordered" evidence="1">
    <location>
        <begin position="76"/>
        <end position="103"/>
    </location>
</feature>
<accession>A0ABR7LFK1</accession>
<keyword evidence="3" id="KW-1185">Reference proteome</keyword>
<dbReference type="RefSeq" id="WP_187224439.1">
    <property type="nucleotide sequence ID" value="NZ_JABVED010000028.1"/>
</dbReference>